<dbReference type="eggNOG" id="COG1999">
    <property type="taxonomic scope" value="Bacteria"/>
</dbReference>
<evidence type="ECO:0000256" key="1">
    <source>
        <dbReference type="ARBA" id="ARBA00010996"/>
    </source>
</evidence>
<evidence type="ECO:0000313" key="4">
    <source>
        <dbReference type="EMBL" id="AEA43483.1"/>
    </source>
</evidence>
<keyword evidence="5" id="KW-1185">Reference proteome</keyword>
<dbReference type="Gene3D" id="3.40.30.10">
    <property type="entry name" value="Glutaredoxin"/>
    <property type="match status" value="1"/>
</dbReference>
<dbReference type="STRING" id="755732.Fluta_1489"/>
<feature type="disulfide bond" description="Redox-active" evidence="3">
    <location>
        <begin position="86"/>
        <end position="90"/>
    </location>
</feature>
<dbReference type="GO" id="GO:0046872">
    <property type="term" value="F:metal ion binding"/>
    <property type="evidence" value="ECO:0007669"/>
    <property type="project" value="UniProtKB-KW"/>
</dbReference>
<dbReference type="HOGENOM" id="CLU_050131_2_0_10"/>
<dbReference type="RefSeq" id="WP_013686254.1">
    <property type="nucleotide sequence ID" value="NC_015321.1"/>
</dbReference>
<feature type="binding site" evidence="2">
    <location>
        <position position="86"/>
    </location>
    <ligand>
        <name>Cu cation</name>
        <dbReference type="ChEBI" id="CHEBI:23378"/>
    </ligand>
</feature>
<dbReference type="OrthoDB" id="9811998at2"/>
<keyword evidence="3" id="KW-1015">Disulfide bond</keyword>
<dbReference type="InterPro" id="IPR003782">
    <property type="entry name" value="SCO1/SenC"/>
</dbReference>
<dbReference type="CDD" id="cd02968">
    <property type="entry name" value="SCO"/>
    <property type="match status" value="1"/>
</dbReference>
<feature type="binding site" evidence="2">
    <location>
        <position position="179"/>
    </location>
    <ligand>
        <name>Cu cation</name>
        <dbReference type="ChEBI" id="CHEBI:23378"/>
    </ligand>
</feature>
<dbReference type="Pfam" id="PF02630">
    <property type="entry name" value="SCO1-SenC"/>
    <property type="match status" value="1"/>
</dbReference>
<dbReference type="InterPro" id="IPR036249">
    <property type="entry name" value="Thioredoxin-like_sf"/>
</dbReference>
<keyword evidence="2" id="KW-0186">Copper</keyword>
<evidence type="ECO:0000256" key="3">
    <source>
        <dbReference type="PIRSR" id="PIRSR603782-2"/>
    </source>
</evidence>
<dbReference type="PANTHER" id="PTHR12151:SF25">
    <property type="entry name" value="LINALOOL DEHYDRATASE_ISOMERASE DOMAIN-CONTAINING PROTEIN"/>
    <property type="match status" value="1"/>
</dbReference>
<comment type="similarity">
    <text evidence="1">Belongs to the SCO1/2 family.</text>
</comment>
<reference evidence="4 5" key="1">
    <citation type="journal article" date="2011" name="Stand. Genomic Sci.">
        <title>Complete genome sequence of the gliding freshwater bacterium Fluviicola taffensis type strain (RW262).</title>
        <authorList>
            <person name="Woyke T."/>
            <person name="Chertkov O."/>
            <person name="Lapidus A."/>
            <person name="Nolan M."/>
            <person name="Lucas S."/>
            <person name="Del Rio T.G."/>
            <person name="Tice H."/>
            <person name="Cheng J.F."/>
            <person name="Tapia R."/>
            <person name="Han C."/>
            <person name="Goodwin L."/>
            <person name="Pitluck S."/>
            <person name="Liolios K."/>
            <person name="Pagani I."/>
            <person name="Ivanova N."/>
            <person name="Huntemann M."/>
            <person name="Mavromatis K."/>
            <person name="Mikhailova N."/>
            <person name="Pati A."/>
            <person name="Chen A."/>
            <person name="Palaniappan K."/>
            <person name="Land M."/>
            <person name="Hauser L."/>
            <person name="Brambilla E.M."/>
            <person name="Rohde M."/>
            <person name="Mwirichia R."/>
            <person name="Sikorski J."/>
            <person name="Tindall B.J."/>
            <person name="Goker M."/>
            <person name="Bristow J."/>
            <person name="Eisen J.A."/>
            <person name="Markowitz V."/>
            <person name="Hugenholtz P."/>
            <person name="Klenk H.P."/>
            <person name="Kyrpides N.C."/>
        </authorList>
    </citation>
    <scope>NUCLEOTIDE SEQUENCE [LARGE SCALE GENOMIC DNA]</scope>
    <source>
        <strain evidence="5">DSM 16823 / RW262 / RW262</strain>
    </source>
</reference>
<name>F2IEF9_FLUTR</name>
<organism evidence="4 5">
    <name type="scientific">Fluviicola taffensis (strain DSM 16823 / NCIMB 13979 / RW262)</name>
    <dbReference type="NCBI Taxonomy" id="755732"/>
    <lineage>
        <taxon>Bacteria</taxon>
        <taxon>Pseudomonadati</taxon>
        <taxon>Bacteroidota</taxon>
        <taxon>Flavobacteriia</taxon>
        <taxon>Flavobacteriales</taxon>
        <taxon>Crocinitomicaceae</taxon>
        <taxon>Fluviicola</taxon>
    </lineage>
</organism>
<dbReference type="KEGG" id="fte:Fluta_1489"/>
<evidence type="ECO:0000256" key="2">
    <source>
        <dbReference type="PIRSR" id="PIRSR603782-1"/>
    </source>
</evidence>
<feature type="binding site" evidence="2">
    <location>
        <position position="90"/>
    </location>
    <ligand>
        <name>Cu cation</name>
        <dbReference type="ChEBI" id="CHEBI:23378"/>
    </ligand>
</feature>
<dbReference type="AlphaFoldDB" id="F2IEF9"/>
<dbReference type="EMBL" id="CP002542">
    <property type="protein sequence ID" value="AEA43483.1"/>
    <property type="molecule type" value="Genomic_DNA"/>
</dbReference>
<dbReference type="SUPFAM" id="SSF52833">
    <property type="entry name" value="Thioredoxin-like"/>
    <property type="match status" value="1"/>
</dbReference>
<sequence length="218" mass="24887">MRVLIVALIFIVGITVAYFLNQPSEKPLKIYNPVDVESEMVEKDLARKGYGHTIQEFSFTDQTGKSYGSKDLKGKIYVAEYFFTTCGTICPRMNQEMMRVQKAYQRNEQFKILSFTVDPETDSVAQMKIYADGHGADPKQWHFLTGDKKDLYKLARRSFFVLKPAEAANQGDVGSDFIHTNYFVLVDTKKQIRGYYDGTSSKEVDKLIGDIGKLLEEK</sequence>
<gene>
    <name evidence="4" type="ordered locus">Fluta_1489</name>
</gene>
<dbReference type="PANTHER" id="PTHR12151">
    <property type="entry name" value="ELECTRON TRANSPORT PROTIN SCO1/SENC FAMILY MEMBER"/>
    <property type="match status" value="1"/>
</dbReference>
<proteinExistence type="inferred from homology"/>
<keyword evidence="2" id="KW-0479">Metal-binding</keyword>
<protein>
    <submittedName>
        <fullName evidence="4">Electron transport protein SCO1/SenC</fullName>
    </submittedName>
</protein>
<accession>F2IEF9</accession>
<evidence type="ECO:0000313" key="5">
    <source>
        <dbReference type="Proteomes" id="UP000007463"/>
    </source>
</evidence>
<dbReference type="Proteomes" id="UP000007463">
    <property type="component" value="Chromosome"/>
</dbReference>
<reference evidence="5" key="2">
    <citation type="submission" date="2011-02" db="EMBL/GenBank/DDBJ databases">
        <title>The complete genome of Fluviicola taffensis DSM 16823.</title>
        <authorList>
            <consortium name="US DOE Joint Genome Institute (JGI-PGF)"/>
            <person name="Lucas S."/>
            <person name="Copeland A."/>
            <person name="Lapidus A."/>
            <person name="Bruce D."/>
            <person name="Goodwin L."/>
            <person name="Pitluck S."/>
            <person name="Kyrpides N."/>
            <person name="Mavromatis K."/>
            <person name="Ivanova N."/>
            <person name="Mikhailova N."/>
            <person name="Pagani I."/>
            <person name="Chertkov O."/>
            <person name="Detter J.C."/>
            <person name="Han C."/>
            <person name="Tapia R."/>
            <person name="Land M."/>
            <person name="Hauser L."/>
            <person name="Markowitz V."/>
            <person name="Cheng J.-F."/>
            <person name="Hugenholtz P."/>
            <person name="Woyke T."/>
            <person name="Wu D."/>
            <person name="Tindall B."/>
            <person name="Pomrenke H.G."/>
            <person name="Brambilla E."/>
            <person name="Klenk H.-P."/>
            <person name="Eisen J.A."/>
        </authorList>
    </citation>
    <scope>NUCLEOTIDE SEQUENCE [LARGE SCALE GENOMIC DNA]</scope>
    <source>
        <strain evidence="5">DSM 16823 / RW262 / RW262</strain>
    </source>
</reference>